<dbReference type="Pfam" id="PF00005">
    <property type="entry name" value="ABC_tran"/>
    <property type="match status" value="1"/>
</dbReference>
<proteinExistence type="predicted"/>
<accession>A0A0A7LDG1</accession>
<dbReference type="KEGG" id="mear:Mpt1_c11710"/>
<evidence type="ECO:0000259" key="15">
    <source>
        <dbReference type="PROSITE" id="PS50990"/>
    </source>
</evidence>
<dbReference type="RefSeq" id="WP_048113033.1">
    <property type="nucleotide sequence ID" value="NZ_CP010070.1"/>
</dbReference>
<dbReference type="InterPro" id="IPR003593">
    <property type="entry name" value="AAA+_ATPase"/>
</dbReference>
<dbReference type="SUPFAM" id="SSF90123">
    <property type="entry name" value="ABC transporter transmembrane region"/>
    <property type="match status" value="1"/>
</dbReference>
<dbReference type="STRING" id="1577791.Mpt1_c11710"/>
<dbReference type="SUPFAM" id="SSF52540">
    <property type="entry name" value="P-loop containing nucleoside triphosphate hydrolases"/>
    <property type="match status" value="1"/>
</dbReference>
<dbReference type="GO" id="GO:0015421">
    <property type="term" value="F:ABC-type oligopeptide transporter activity"/>
    <property type="evidence" value="ECO:0007669"/>
    <property type="project" value="TreeGrafter"/>
</dbReference>
<dbReference type="InterPro" id="IPR036640">
    <property type="entry name" value="ABC1_TM_sf"/>
</dbReference>
<gene>
    <name evidence="16" type="primary">malK10</name>
    <name evidence="16" type="ORF">Mpt1_c11710</name>
</gene>
<keyword evidence="11 12" id="KW-0472">Membrane</keyword>
<dbReference type="Pfam" id="PF00664">
    <property type="entry name" value="ABC_membrane"/>
    <property type="match status" value="1"/>
</dbReference>
<evidence type="ECO:0000256" key="7">
    <source>
        <dbReference type="ARBA" id="ARBA00022801"/>
    </source>
</evidence>
<dbReference type="EC" id="3.6.3.19" evidence="16"/>
<dbReference type="Proteomes" id="UP000030787">
    <property type="component" value="Chromosome"/>
</dbReference>
<keyword evidence="10 12" id="KW-1133">Transmembrane helix</keyword>
<dbReference type="OrthoDB" id="121502at2157"/>
<keyword evidence="9" id="KW-1278">Translocase</keyword>
<keyword evidence="6" id="KW-0547">Nucleotide-binding</keyword>
<dbReference type="Gene3D" id="1.20.1560.10">
    <property type="entry name" value="ABC transporter type 1, transmembrane domain"/>
    <property type="match status" value="1"/>
</dbReference>
<organism evidence="16 17">
    <name type="scientific">Candidatus Methanoplasma termitum</name>
    <dbReference type="NCBI Taxonomy" id="1577791"/>
    <lineage>
        <taxon>Archaea</taxon>
        <taxon>Methanobacteriati</taxon>
        <taxon>Thermoplasmatota</taxon>
        <taxon>Thermoplasmata</taxon>
        <taxon>Methanomassiliicoccales</taxon>
        <taxon>Methanomassiliicoccaceae</taxon>
        <taxon>Candidatus Methanoplasma</taxon>
    </lineage>
</organism>
<keyword evidence="2" id="KW-0813">Transport</keyword>
<evidence type="ECO:0000256" key="1">
    <source>
        <dbReference type="ARBA" id="ARBA00004651"/>
    </source>
</evidence>
<dbReference type="GO" id="GO:0008234">
    <property type="term" value="F:cysteine-type peptidase activity"/>
    <property type="evidence" value="ECO:0007669"/>
    <property type="project" value="InterPro"/>
</dbReference>
<evidence type="ECO:0000313" key="17">
    <source>
        <dbReference type="Proteomes" id="UP000030787"/>
    </source>
</evidence>
<dbReference type="FunFam" id="3.40.50.300:FF:000299">
    <property type="entry name" value="ABC transporter ATP-binding protein/permease"/>
    <property type="match status" value="1"/>
</dbReference>
<feature type="domain" description="ABC transmembrane type-1" evidence="14">
    <location>
        <begin position="166"/>
        <end position="447"/>
    </location>
</feature>
<evidence type="ECO:0000259" key="14">
    <source>
        <dbReference type="PROSITE" id="PS50929"/>
    </source>
</evidence>
<evidence type="ECO:0000256" key="4">
    <source>
        <dbReference type="ARBA" id="ARBA00022670"/>
    </source>
</evidence>
<sequence length="748" mass="83243">MRKNIIVKQHDSTDCGAAALAMICLYYGKEVTITGLRDACGTDILGTNVEGLCTGAKKLGLDTKPIRISDDEFIKGEFTLPAICHVVTKSGFHHYVVLTKISAEGVVVLDPALGKRKLSHEEFSKEFDNIVILIKPSSDFKASKVDKKSLFYRLMSLVLNQKWLFITTIIAGFLITVLGIVSSFFNKFLIDEILPFGLKDQLLTLVLIFIIVALTNIALGAIRQHVVLHLSQKISIPLMLGYYTHVLNLPMKFFGTRKTGDIITRFQDAGTVVSVVSGIILTLILDVLFAIVTGVVLYMINPSLFGVIVVFTLVSVVLVYIFRQPYKKINREQMEAAASLNSTTIESLRGIETVKGNAAEEETMEKIENRFVRTLRIAYRANVLSNYQGIVSSSISMIGGLLIMWLGAMYVISGDITLGTLMAFSSLTGFFMGPIGRLVNVQFQIQEADIALRRLSEILDVEEECETHKGKSIPETFFGNISIENLSFRYGFRKPILSDVSIEIKGGEKVALVGESGCGKTTICKVIMGLWVPESGKVNIAGYDLEELDIQSYRKRVAYVRQEVELFSGTITDNIRVSLPTATDDDIRRACEMAGCSDFISRLPSRYETYLEEAGANLSGGERQRIGLARAFVKKPELLILDEATSNLDFLSEAKVYDTLFNKLKCTTIIVAHRLSTIRRCDKIFMMANGKVAEAGTHDELIEKHGLYWKMWNSQIGNDVSSTKEDKLKNQSKEDAMYENDDDFISYV</sequence>
<dbReference type="Gene3D" id="3.90.70.10">
    <property type="entry name" value="Cysteine proteinases"/>
    <property type="match status" value="1"/>
</dbReference>
<dbReference type="HOGENOM" id="CLU_000604_84_3_2"/>
<keyword evidence="4" id="KW-0645">Protease</keyword>
<dbReference type="PROSITE" id="PS50893">
    <property type="entry name" value="ABC_TRANSPORTER_2"/>
    <property type="match status" value="1"/>
</dbReference>
<dbReference type="InterPro" id="IPR003439">
    <property type="entry name" value="ABC_transporter-like_ATP-bd"/>
</dbReference>
<evidence type="ECO:0000256" key="2">
    <source>
        <dbReference type="ARBA" id="ARBA00022448"/>
    </source>
</evidence>
<name>A0A0A7LDG1_9ARCH</name>
<dbReference type="InterPro" id="IPR027417">
    <property type="entry name" value="P-loop_NTPase"/>
</dbReference>
<evidence type="ECO:0000256" key="8">
    <source>
        <dbReference type="ARBA" id="ARBA00022840"/>
    </source>
</evidence>
<feature type="transmembrane region" description="Helical" evidence="12">
    <location>
        <begin position="202"/>
        <end position="222"/>
    </location>
</feature>
<dbReference type="InterPro" id="IPR039421">
    <property type="entry name" value="Type_1_exporter"/>
</dbReference>
<keyword evidence="7 16" id="KW-0378">Hydrolase</keyword>
<dbReference type="InterPro" id="IPR005074">
    <property type="entry name" value="Peptidase_C39"/>
</dbReference>
<evidence type="ECO:0000256" key="5">
    <source>
        <dbReference type="ARBA" id="ARBA00022692"/>
    </source>
</evidence>
<evidence type="ECO:0000256" key="6">
    <source>
        <dbReference type="ARBA" id="ARBA00022741"/>
    </source>
</evidence>
<evidence type="ECO:0000256" key="12">
    <source>
        <dbReference type="SAM" id="Phobius"/>
    </source>
</evidence>
<feature type="transmembrane region" description="Helical" evidence="12">
    <location>
        <begin position="272"/>
        <end position="298"/>
    </location>
</feature>
<feature type="transmembrane region" description="Helical" evidence="12">
    <location>
        <begin position="304"/>
        <end position="322"/>
    </location>
</feature>
<dbReference type="PANTHER" id="PTHR43394">
    <property type="entry name" value="ATP-DEPENDENT PERMEASE MDL1, MITOCHONDRIAL"/>
    <property type="match status" value="1"/>
</dbReference>
<evidence type="ECO:0000256" key="9">
    <source>
        <dbReference type="ARBA" id="ARBA00022967"/>
    </source>
</evidence>
<keyword evidence="3" id="KW-1003">Cell membrane</keyword>
<dbReference type="NCBIfam" id="TIGR01193">
    <property type="entry name" value="bacteriocin_ABC"/>
    <property type="match status" value="1"/>
</dbReference>
<dbReference type="SMART" id="SM00382">
    <property type="entry name" value="AAA"/>
    <property type="match status" value="1"/>
</dbReference>
<reference evidence="16 17" key="1">
    <citation type="journal article" date="2014" name="Appl. Environ. Microbiol.">
        <title>Comparative Genome Analysis of 'Candidatus Methanoplasma termitum' Indicates a New Mode of Energy Metabolism in the Seventh Order of Methanogens.</title>
        <authorList>
            <person name="Lang K."/>
            <person name="Schuldes J."/>
            <person name="Klingl A."/>
            <person name="Poehlein A."/>
            <person name="Daniel R."/>
            <person name="Brune A."/>
        </authorList>
    </citation>
    <scope>NUCLEOTIDE SEQUENCE [LARGE SCALE GENOMIC DNA]</scope>
    <source>
        <strain evidence="17">Mpt1</strain>
    </source>
</reference>
<keyword evidence="5 12" id="KW-0812">Transmembrane</keyword>
<evidence type="ECO:0000259" key="13">
    <source>
        <dbReference type="PROSITE" id="PS50893"/>
    </source>
</evidence>
<evidence type="ECO:0000256" key="11">
    <source>
        <dbReference type="ARBA" id="ARBA00023136"/>
    </source>
</evidence>
<keyword evidence="17" id="KW-1185">Reference proteome</keyword>
<dbReference type="InterPro" id="IPR005897">
    <property type="entry name" value="Pept_C39_ABC_bacteriocin"/>
</dbReference>
<dbReference type="EMBL" id="CP010070">
    <property type="protein sequence ID" value="AIZ57033.1"/>
    <property type="molecule type" value="Genomic_DNA"/>
</dbReference>
<feature type="domain" description="Peptidase C39" evidence="15">
    <location>
        <begin position="9"/>
        <end position="134"/>
    </location>
</feature>
<dbReference type="Gene3D" id="3.40.50.300">
    <property type="entry name" value="P-loop containing nucleotide triphosphate hydrolases"/>
    <property type="match status" value="1"/>
</dbReference>
<dbReference type="GO" id="GO:0016887">
    <property type="term" value="F:ATP hydrolysis activity"/>
    <property type="evidence" value="ECO:0007669"/>
    <property type="project" value="InterPro"/>
</dbReference>
<evidence type="ECO:0000256" key="10">
    <source>
        <dbReference type="ARBA" id="ARBA00022989"/>
    </source>
</evidence>
<feature type="domain" description="ABC transporter" evidence="13">
    <location>
        <begin position="481"/>
        <end position="714"/>
    </location>
</feature>
<evidence type="ECO:0000313" key="16">
    <source>
        <dbReference type="EMBL" id="AIZ57033.1"/>
    </source>
</evidence>
<comment type="subcellular location">
    <subcellularLocation>
        <location evidence="1">Cell membrane</location>
        <topology evidence="1">Multi-pass membrane protein</topology>
    </subcellularLocation>
</comment>
<dbReference type="GO" id="GO:0043214">
    <property type="term" value="F:ABC-type bacteriocin transporter activity"/>
    <property type="evidence" value="ECO:0007669"/>
    <property type="project" value="InterPro"/>
</dbReference>
<dbReference type="PANTHER" id="PTHR43394:SF1">
    <property type="entry name" value="ATP-BINDING CASSETTE SUB-FAMILY B MEMBER 10, MITOCHONDRIAL"/>
    <property type="match status" value="1"/>
</dbReference>
<dbReference type="Pfam" id="PF03412">
    <property type="entry name" value="Peptidase_C39"/>
    <property type="match status" value="1"/>
</dbReference>
<dbReference type="GeneID" id="24818835"/>
<protein>
    <submittedName>
        <fullName evidence="16">MalK10 protein</fullName>
        <ecNumber evidence="16">3.6.3.19</ecNumber>
    </submittedName>
</protein>
<dbReference type="InterPro" id="IPR017871">
    <property type="entry name" value="ABC_transporter-like_CS"/>
</dbReference>
<feature type="transmembrane region" description="Helical" evidence="12">
    <location>
        <begin position="390"/>
        <end position="412"/>
    </location>
</feature>
<dbReference type="PROSITE" id="PS00211">
    <property type="entry name" value="ABC_TRANSPORTER_1"/>
    <property type="match status" value="1"/>
</dbReference>
<evidence type="ECO:0000256" key="3">
    <source>
        <dbReference type="ARBA" id="ARBA00022475"/>
    </source>
</evidence>
<dbReference type="PROSITE" id="PS50990">
    <property type="entry name" value="PEPTIDASE_C39"/>
    <property type="match status" value="1"/>
</dbReference>
<dbReference type="PROSITE" id="PS50929">
    <property type="entry name" value="ABC_TM1F"/>
    <property type="match status" value="1"/>
</dbReference>
<dbReference type="CDD" id="cd18570">
    <property type="entry name" value="ABC_6TM_PCAT1_LagD_like"/>
    <property type="match status" value="1"/>
</dbReference>
<dbReference type="GO" id="GO:0006508">
    <property type="term" value="P:proteolysis"/>
    <property type="evidence" value="ECO:0007669"/>
    <property type="project" value="UniProtKB-KW"/>
</dbReference>
<dbReference type="InterPro" id="IPR011527">
    <property type="entry name" value="ABC1_TM_dom"/>
</dbReference>
<dbReference type="AlphaFoldDB" id="A0A0A7LDG1"/>
<keyword evidence="8" id="KW-0067">ATP-binding</keyword>
<feature type="transmembrane region" description="Helical" evidence="12">
    <location>
        <begin position="163"/>
        <end position="190"/>
    </location>
</feature>
<dbReference type="CDD" id="cd02418">
    <property type="entry name" value="Peptidase_C39B"/>
    <property type="match status" value="1"/>
</dbReference>
<dbReference type="GO" id="GO:0005886">
    <property type="term" value="C:plasma membrane"/>
    <property type="evidence" value="ECO:0007669"/>
    <property type="project" value="UniProtKB-SubCell"/>
</dbReference>
<dbReference type="GO" id="GO:0005524">
    <property type="term" value="F:ATP binding"/>
    <property type="evidence" value="ECO:0007669"/>
    <property type="project" value="UniProtKB-KW"/>
</dbReference>